<protein>
    <submittedName>
        <fullName evidence="1">Uncharacterized protein</fullName>
    </submittedName>
</protein>
<dbReference type="RefSeq" id="WP_109456188.1">
    <property type="nucleotide sequence ID" value="NZ_QFBC01000001.1"/>
</dbReference>
<gene>
    <name evidence="1" type="ORF">DEM27_00205</name>
</gene>
<proteinExistence type="predicted"/>
<dbReference type="EMBL" id="QFBC01000001">
    <property type="protein sequence ID" value="PWE57671.1"/>
    <property type="molecule type" value="Genomic_DNA"/>
</dbReference>
<dbReference type="OrthoDB" id="977800at2"/>
<evidence type="ECO:0000313" key="2">
    <source>
        <dbReference type="Proteomes" id="UP000245252"/>
    </source>
</evidence>
<reference evidence="1 2" key="1">
    <citation type="submission" date="2018-05" db="EMBL/GenBank/DDBJ databases">
        <title>The draft genome of strain NS-104.</title>
        <authorList>
            <person name="Hang P."/>
            <person name="Jiang J."/>
        </authorList>
    </citation>
    <scope>NUCLEOTIDE SEQUENCE [LARGE SCALE GENOMIC DNA]</scope>
    <source>
        <strain evidence="1 2">NS-104</strain>
    </source>
</reference>
<name>A0A2U2DWI6_9HYPH</name>
<dbReference type="Proteomes" id="UP000245252">
    <property type="component" value="Unassembled WGS sequence"/>
</dbReference>
<sequence>MANLMLCYPNRIGSAVLSGGAWVEALPLANLQDRALAKVARSIDLALTSTTFVIDFQQDRPIRIVAFVAHNFTLGGRIHLEFSNEDDFSELLLDLWADAWPGVGDADWDLDSLEWENDNYWLGTYLQEDIEGQTPVAPVLLDEEVNARYLRVTIDDQFNPASFVDIGRVFVGTSFLEPRINYAWGSTLGYEDATGIDTSLSGAEFFDRREPIRVMRFTLGHLSQDEGYGRALEMVRRAGVSGEIFVIADPGDQIYGASRNFLGRLRQLSPLEQIALSSADGPLNSMAFEIKELR</sequence>
<keyword evidence="2" id="KW-1185">Reference proteome</keyword>
<evidence type="ECO:0000313" key="1">
    <source>
        <dbReference type="EMBL" id="PWE57671.1"/>
    </source>
</evidence>
<accession>A0A2U2DWI6</accession>
<dbReference type="AlphaFoldDB" id="A0A2U2DWI6"/>
<organism evidence="1 2">
    <name type="scientific">Metarhizobium album</name>
    <dbReference type="NCBI Taxonomy" id="2182425"/>
    <lineage>
        <taxon>Bacteria</taxon>
        <taxon>Pseudomonadati</taxon>
        <taxon>Pseudomonadota</taxon>
        <taxon>Alphaproteobacteria</taxon>
        <taxon>Hyphomicrobiales</taxon>
        <taxon>Rhizobiaceae</taxon>
        <taxon>Metarhizobium</taxon>
    </lineage>
</organism>
<comment type="caution">
    <text evidence="1">The sequence shown here is derived from an EMBL/GenBank/DDBJ whole genome shotgun (WGS) entry which is preliminary data.</text>
</comment>